<evidence type="ECO:0000313" key="5">
    <source>
        <dbReference type="WormBase" id="SRAE_2000436200"/>
    </source>
</evidence>
<dbReference type="GeneID" id="36382086"/>
<dbReference type="CTD" id="36382086"/>
<gene>
    <name evidence="2 4 5" type="ORF">SRAE_2000436200</name>
</gene>
<evidence type="ECO:0000313" key="2">
    <source>
        <dbReference type="EMBL" id="CEF69715.1"/>
    </source>
</evidence>
<sequence length="286" mass="32307">MKLILFLVTIFVVTFFERSNSTKKSVTYYDKNINPNHAKHIARYCLSVYNKKSGFKHNFVKVKSVKGMKFKYGINATIIFYGKEEKGTKKTLLFIGDYYQPFKNGNFKNYLKKRCSMGLYYVSTTKKTKPTTTKVTKPITTTVTQPITTTVTQPITTTVTQPITTTVTQPTTTTVTQPTTTTVTQSDKTKTKIHKTTSKVHTTTTEIQTTTSKIHKTTTEIQTTTSKIHTTTTESQTTTSEVQTTTTKIQTTTTISQGKKLSDKAKYFLTFSNIMNLYSKAHLFTS</sequence>
<protein>
    <submittedName>
        <fullName evidence="4">Proteinase inhibitor I25, cystatin domain-containing protein</fullName>
    </submittedName>
</protein>
<dbReference type="AlphaFoldDB" id="A0A090MZX9"/>
<keyword evidence="1" id="KW-0732">Signal</keyword>
<evidence type="ECO:0000313" key="3">
    <source>
        <dbReference type="Proteomes" id="UP000035682"/>
    </source>
</evidence>
<feature type="chain" id="PRO_5015031495" evidence="1">
    <location>
        <begin position="22"/>
        <end position="286"/>
    </location>
</feature>
<proteinExistence type="predicted"/>
<evidence type="ECO:0000313" key="4">
    <source>
        <dbReference type="WBParaSite" id="SRAE_2000436200.1"/>
    </source>
</evidence>
<dbReference type="EMBL" id="LN609529">
    <property type="protein sequence ID" value="CEF69715.1"/>
    <property type="molecule type" value="Genomic_DNA"/>
</dbReference>
<reference evidence="4" key="2">
    <citation type="submission" date="2020-12" db="UniProtKB">
        <authorList>
            <consortium name="WormBaseParasite"/>
        </authorList>
    </citation>
    <scope>IDENTIFICATION</scope>
</reference>
<feature type="signal peptide" evidence="1">
    <location>
        <begin position="1"/>
        <end position="21"/>
    </location>
</feature>
<name>A0A090MZX9_STRRB</name>
<accession>A0A090MZX9</accession>
<dbReference type="WBParaSite" id="SRAE_2000436200.1">
    <property type="protein sequence ID" value="SRAE_2000436200.1"/>
    <property type="gene ID" value="WBGene00264593"/>
</dbReference>
<keyword evidence="3" id="KW-1185">Reference proteome</keyword>
<reference evidence="2 3" key="1">
    <citation type="submission" date="2014-09" db="EMBL/GenBank/DDBJ databases">
        <authorList>
            <person name="Martin A.A."/>
        </authorList>
    </citation>
    <scope>NUCLEOTIDE SEQUENCE</scope>
    <source>
        <strain evidence="3">ED321</strain>
        <strain evidence="2">ED321 Heterogonic</strain>
    </source>
</reference>
<organism evidence="2">
    <name type="scientific">Strongyloides ratti</name>
    <name type="common">Parasitic roundworm</name>
    <dbReference type="NCBI Taxonomy" id="34506"/>
    <lineage>
        <taxon>Eukaryota</taxon>
        <taxon>Metazoa</taxon>
        <taxon>Ecdysozoa</taxon>
        <taxon>Nematoda</taxon>
        <taxon>Chromadorea</taxon>
        <taxon>Rhabditida</taxon>
        <taxon>Tylenchina</taxon>
        <taxon>Panagrolaimomorpha</taxon>
        <taxon>Strongyloidoidea</taxon>
        <taxon>Strongyloididae</taxon>
        <taxon>Strongyloides</taxon>
    </lineage>
</organism>
<dbReference type="RefSeq" id="XP_024508914.1">
    <property type="nucleotide sequence ID" value="XM_024643223.1"/>
</dbReference>
<evidence type="ECO:0000256" key="1">
    <source>
        <dbReference type="SAM" id="SignalP"/>
    </source>
</evidence>
<dbReference type="WormBase" id="SRAE_2000436200">
    <property type="protein sequence ID" value="SRP00938"/>
    <property type="gene ID" value="WBGene00264593"/>
</dbReference>
<dbReference type="Proteomes" id="UP000035682">
    <property type="component" value="Unplaced"/>
</dbReference>